<proteinExistence type="predicted"/>
<evidence type="ECO:0008006" key="3">
    <source>
        <dbReference type="Google" id="ProtNLM"/>
    </source>
</evidence>
<organism evidence="1 2">
    <name type="scientific">Knufia obscura</name>
    <dbReference type="NCBI Taxonomy" id="1635080"/>
    <lineage>
        <taxon>Eukaryota</taxon>
        <taxon>Fungi</taxon>
        <taxon>Dikarya</taxon>
        <taxon>Ascomycota</taxon>
        <taxon>Pezizomycotina</taxon>
        <taxon>Eurotiomycetes</taxon>
        <taxon>Chaetothyriomycetidae</taxon>
        <taxon>Chaetothyriales</taxon>
        <taxon>Trichomeriaceae</taxon>
        <taxon>Knufia</taxon>
    </lineage>
</organism>
<dbReference type="RefSeq" id="XP_064727907.1">
    <property type="nucleotide sequence ID" value="XM_064876600.1"/>
</dbReference>
<evidence type="ECO:0000313" key="2">
    <source>
        <dbReference type="Proteomes" id="UP001334248"/>
    </source>
</evidence>
<dbReference type="Proteomes" id="UP001334248">
    <property type="component" value="Unassembled WGS sequence"/>
</dbReference>
<dbReference type="GeneID" id="90001648"/>
<accession>A0ABR0RHU5</accession>
<evidence type="ECO:0000313" key="1">
    <source>
        <dbReference type="EMBL" id="KAK5939817.1"/>
    </source>
</evidence>
<reference evidence="1 2" key="1">
    <citation type="journal article" date="2023" name="Res Sq">
        <title>Genomic and morphological characterization of Knufia obscura isolated from the Mars 2020 spacecraft assembly facility.</title>
        <authorList>
            <person name="Chander A.M."/>
            <person name="Teixeira M.M."/>
            <person name="Singh N.K."/>
            <person name="Williams M.P."/>
            <person name="Parker C.W."/>
            <person name="Leo P."/>
            <person name="Stajich J.E."/>
            <person name="Torok T."/>
            <person name="Tighe S."/>
            <person name="Mason C.E."/>
            <person name="Venkateswaran K."/>
        </authorList>
    </citation>
    <scope>NUCLEOTIDE SEQUENCE [LARGE SCALE GENOMIC DNA]</scope>
    <source>
        <strain evidence="1 2">CCFEE 5817</strain>
    </source>
</reference>
<gene>
    <name evidence="1" type="ORF">PMZ80_008199</name>
</gene>
<comment type="caution">
    <text evidence="1">The sequence shown here is derived from an EMBL/GenBank/DDBJ whole genome shotgun (WGS) entry which is preliminary data.</text>
</comment>
<dbReference type="EMBL" id="JAVHJV010000010">
    <property type="protein sequence ID" value="KAK5939817.1"/>
    <property type="molecule type" value="Genomic_DNA"/>
</dbReference>
<keyword evidence="2" id="KW-1185">Reference proteome</keyword>
<name>A0ABR0RHU5_9EURO</name>
<sequence length="451" mass="49566">MDPHTSIGQLPTSLLDLLCNPIIADNVLQYLPLSSIIRLSRTAQPYRQWVLRTPKVFRYLDLSRARGAYVPFIAPIDNGGHSWRAERMDENLTEDEFYAGPLRSVLNKLTRLHILQDVQVLVLDRLASVTHELLHEITTDSKYDVRLLSIRQCPNVNETRLRQLLSYLCRPSRPEGTPHLQGLYFFTDPISDRDSETKTIAHDGITTVDGAALGLIPSDKAQDAAAQHWYAPAGRVTQFGADGRSAWEETLQTCSGIIAFDAVLCKAMHEHMAPCLHEASREFLATSKPGVSTIATIALGPGGCAGCGKPPEGTPVWGESDIRNFPLLSPPPHSAKLIDAVRPPRAAITNSPHSQRLIVSCKWCLVNRHCDSCHRWWCADCYNPKQSNKLRDLEALSNAGLSYLPSAEELETGSASDGSKGDSIKVFNGFCVENCLVGEMMAGAGSNGMWA</sequence>
<protein>
    <recommendedName>
        <fullName evidence="3">F-box domain-containing protein</fullName>
    </recommendedName>
</protein>